<dbReference type="GO" id="GO:0019346">
    <property type="term" value="P:transsulfuration"/>
    <property type="evidence" value="ECO:0007669"/>
    <property type="project" value="InterPro"/>
</dbReference>
<accession>A0A9W8H555</accession>
<dbReference type="InterPro" id="IPR000277">
    <property type="entry name" value="Cys/Met-Metab_PyrdxlP-dep_enz"/>
</dbReference>
<keyword evidence="2" id="KW-0808">Transferase</keyword>
<dbReference type="SUPFAM" id="SSF53383">
    <property type="entry name" value="PLP-dependent transferases"/>
    <property type="match status" value="1"/>
</dbReference>
<gene>
    <name evidence="5" type="ORF">GGI15_004684</name>
</gene>
<evidence type="ECO:0000256" key="1">
    <source>
        <dbReference type="ARBA" id="ARBA00001933"/>
    </source>
</evidence>
<comment type="caution">
    <text evidence="5">The sequence shown here is derived from an EMBL/GenBank/DDBJ whole genome shotgun (WGS) entry which is preliminary data.</text>
</comment>
<dbReference type="InterPro" id="IPR006235">
    <property type="entry name" value="OAc-hSer/O-AcSer_sulfhydrylase"/>
</dbReference>
<organism evidence="5 6">
    <name type="scientific">Coemansia interrupta</name>
    <dbReference type="NCBI Taxonomy" id="1126814"/>
    <lineage>
        <taxon>Eukaryota</taxon>
        <taxon>Fungi</taxon>
        <taxon>Fungi incertae sedis</taxon>
        <taxon>Zoopagomycota</taxon>
        <taxon>Kickxellomycotina</taxon>
        <taxon>Kickxellomycetes</taxon>
        <taxon>Kickxellales</taxon>
        <taxon>Kickxellaceae</taxon>
        <taxon>Coemansia</taxon>
    </lineage>
</organism>
<evidence type="ECO:0000256" key="3">
    <source>
        <dbReference type="ARBA" id="ARBA00022898"/>
    </source>
</evidence>
<dbReference type="Proteomes" id="UP001140172">
    <property type="component" value="Unassembled WGS sequence"/>
</dbReference>
<dbReference type="FunFam" id="3.40.640.10:FF:000046">
    <property type="entry name" value="Cystathionine gamma-lyase"/>
    <property type="match status" value="1"/>
</dbReference>
<protein>
    <recommendedName>
        <fullName evidence="7">O-acetylhomoserine aminocarboxypropyltransferase</fullName>
    </recommendedName>
</protein>
<dbReference type="GO" id="GO:0006535">
    <property type="term" value="P:cysteine biosynthetic process from serine"/>
    <property type="evidence" value="ECO:0007669"/>
    <property type="project" value="TreeGrafter"/>
</dbReference>
<name>A0A9W8H555_9FUNG</name>
<proteinExistence type="inferred from homology"/>
<dbReference type="GO" id="GO:0003961">
    <property type="term" value="F:O-acetylhomoserine aminocarboxypropyltransferase activity"/>
    <property type="evidence" value="ECO:0007669"/>
    <property type="project" value="TreeGrafter"/>
</dbReference>
<evidence type="ECO:0000313" key="6">
    <source>
        <dbReference type="Proteomes" id="UP001140172"/>
    </source>
</evidence>
<dbReference type="PANTHER" id="PTHR43797">
    <property type="entry name" value="HOMOCYSTEINE/CYSTEINE SYNTHASE"/>
    <property type="match status" value="1"/>
</dbReference>
<keyword evidence="6" id="KW-1185">Reference proteome</keyword>
<dbReference type="GO" id="GO:0005737">
    <property type="term" value="C:cytoplasm"/>
    <property type="evidence" value="ECO:0007669"/>
    <property type="project" value="TreeGrafter"/>
</dbReference>
<sequence>MPGENQDHSGADSGNQHRFETLALHAGQEPDSATNARAVPIYQTSSFVFNSTEHVENLVSFKEEGNVYSRVGNPTNDVFEKRMAALEGGVAAIATSSGQAAQFIVAATLCEAGTNIVSTTYLYGGTFMQFKVSFARLGIEVRFVKGDDPAEIESLIDDKTRAVFVESIGNPKYNVPDFRAIADVAHKHGVPLVVDNTFGMGGYIIRPIEHGADI</sequence>
<evidence type="ECO:0000256" key="2">
    <source>
        <dbReference type="ARBA" id="ARBA00022679"/>
    </source>
</evidence>
<dbReference type="EMBL" id="JANBUM010000453">
    <property type="protein sequence ID" value="KAJ2776932.1"/>
    <property type="molecule type" value="Genomic_DNA"/>
</dbReference>
<dbReference type="PANTHER" id="PTHR43797:SF2">
    <property type="entry name" value="HOMOCYSTEINE_CYSTEINE SYNTHASE"/>
    <property type="match status" value="1"/>
</dbReference>
<dbReference type="OrthoDB" id="3512640at2759"/>
<dbReference type="InterPro" id="IPR015424">
    <property type="entry name" value="PyrdxlP-dep_Trfase"/>
</dbReference>
<dbReference type="GO" id="GO:0004124">
    <property type="term" value="F:cysteine synthase activity"/>
    <property type="evidence" value="ECO:0007669"/>
    <property type="project" value="TreeGrafter"/>
</dbReference>
<comment type="similarity">
    <text evidence="4">Belongs to the trans-sulfuration enzymes family.</text>
</comment>
<reference evidence="5" key="1">
    <citation type="submission" date="2022-07" db="EMBL/GenBank/DDBJ databases">
        <title>Phylogenomic reconstructions and comparative analyses of Kickxellomycotina fungi.</title>
        <authorList>
            <person name="Reynolds N.K."/>
            <person name="Stajich J.E."/>
            <person name="Barry K."/>
            <person name="Grigoriev I.V."/>
            <person name="Crous P."/>
            <person name="Smith M.E."/>
        </authorList>
    </citation>
    <scope>NUCLEOTIDE SEQUENCE</scope>
    <source>
        <strain evidence="5">BCRC 34489</strain>
    </source>
</reference>
<comment type="cofactor">
    <cofactor evidence="1 4">
        <name>pyridoxal 5'-phosphate</name>
        <dbReference type="ChEBI" id="CHEBI:597326"/>
    </cofactor>
</comment>
<dbReference type="Gene3D" id="3.40.640.10">
    <property type="entry name" value="Type I PLP-dependent aspartate aminotransferase-like (Major domain)"/>
    <property type="match status" value="1"/>
</dbReference>
<feature type="non-terminal residue" evidence="5">
    <location>
        <position position="214"/>
    </location>
</feature>
<dbReference type="GO" id="GO:0071269">
    <property type="term" value="P:L-homocysteine biosynthetic process"/>
    <property type="evidence" value="ECO:0007669"/>
    <property type="project" value="TreeGrafter"/>
</dbReference>
<dbReference type="Pfam" id="PF01053">
    <property type="entry name" value="Cys_Met_Meta_PP"/>
    <property type="match status" value="1"/>
</dbReference>
<evidence type="ECO:0008006" key="7">
    <source>
        <dbReference type="Google" id="ProtNLM"/>
    </source>
</evidence>
<dbReference type="GO" id="GO:0030170">
    <property type="term" value="F:pyridoxal phosphate binding"/>
    <property type="evidence" value="ECO:0007669"/>
    <property type="project" value="InterPro"/>
</dbReference>
<dbReference type="InterPro" id="IPR015421">
    <property type="entry name" value="PyrdxlP-dep_Trfase_major"/>
</dbReference>
<keyword evidence="3 4" id="KW-0663">Pyridoxal phosphate</keyword>
<evidence type="ECO:0000313" key="5">
    <source>
        <dbReference type="EMBL" id="KAJ2776932.1"/>
    </source>
</evidence>
<evidence type="ECO:0000256" key="4">
    <source>
        <dbReference type="RuleBase" id="RU362118"/>
    </source>
</evidence>
<dbReference type="AlphaFoldDB" id="A0A9W8H555"/>